<evidence type="ECO:0000313" key="8">
    <source>
        <dbReference type="Proteomes" id="UP000292136"/>
    </source>
</evidence>
<comment type="caution">
    <text evidence="7">The sequence shown here is derived from an EMBL/GenBank/DDBJ whole genome shotgun (WGS) entry which is preliminary data.</text>
</comment>
<dbReference type="Gene3D" id="1.10.760.10">
    <property type="entry name" value="Cytochrome c-like domain"/>
    <property type="match status" value="1"/>
</dbReference>
<sequence length="140" mass="14873">MYFPRPLAMGVALALLAGSTLAASPTSPAELQAAWLAEARQSNPALRAFSAERGRSFFSTTHGSDWSCASCHTSNPGQGGAHAVTRKLIEPLAPAANPRRFSDAAKVDKWFGRNCKDVLGRACTAEEKGDLLAYLLTVKP</sequence>
<feature type="signal peptide" evidence="5">
    <location>
        <begin position="1"/>
        <end position="22"/>
    </location>
</feature>
<evidence type="ECO:0000256" key="5">
    <source>
        <dbReference type="SAM" id="SignalP"/>
    </source>
</evidence>
<dbReference type="Proteomes" id="UP000292136">
    <property type="component" value="Unassembled WGS sequence"/>
</dbReference>
<evidence type="ECO:0000313" key="7">
    <source>
        <dbReference type="EMBL" id="RZT89647.1"/>
    </source>
</evidence>
<dbReference type="SUPFAM" id="SSF46626">
    <property type="entry name" value="Cytochrome c"/>
    <property type="match status" value="1"/>
</dbReference>
<dbReference type="PROSITE" id="PS51007">
    <property type="entry name" value="CYTC"/>
    <property type="match status" value="1"/>
</dbReference>
<feature type="domain" description="Cytochrome c" evidence="6">
    <location>
        <begin position="49"/>
        <end position="139"/>
    </location>
</feature>
<dbReference type="RefSeq" id="WP_130458350.1">
    <property type="nucleotide sequence ID" value="NZ_SHKM01000001.1"/>
</dbReference>
<organism evidence="7 8">
    <name type="scientific">Azospira oryzae</name>
    <dbReference type="NCBI Taxonomy" id="146939"/>
    <lineage>
        <taxon>Bacteria</taxon>
        <taxon>Pseudomonadati</taxon>
        <taxon>Pseudomonadota</taxon>
        <taxon>Betaproteobacteria</taxon>
        <taxon>Rhodocyclales</taxon>
        <taxon>Rhodocyclaceae</taxon>
        <taxon>Azospira</taxon>
    </lineage>
</organism>
<evidence type="ECO:0000256" key="2">
    <source>
        <dbReference type="ARBA" id="ARBA00022723"/>
    </source>
</evidence>
<dbReference type="InterPro" id="IPR036909">
    <property type="entry name" value="Cyt_c-like_dom_sf"/>
</dbReference>
<gene>
    <name evidence="7" type="ORF">EV678_0440</name>
</gene>
<evidence type="ECO:0000256" key="3">
    <source>
        <dbReference type="ARBA" id="ARBA00023004"/>
    </source>
</evidence>
<name>A0ABY0IRC0_9RHOO</name>
<evidence type="ECO:0000259" key="6">
    <source>
        <dbReference type="PROSITE" id="PS51007"/>
    </source>
</evidence>
<accession>A0ABY0IRC0</accession>
<keyword evidence="5" id="KW-0732">Signal</keyword>
<feature type="chain" id="PRO_5046799219" evidence="5">
    <location>
        <begin position="23"/>
        <end position="140"/>
    </location>
</feature>
<proteinExistence type="predicted"/>
<keyword evidence="8" id="KW-1185">Reference proteome</keyword>
<reference evidence="7 8" key="1">
    <citation type="submission" date="2019-02" db="EMBL/GenBank/DDBJ databases">
        <title>Genomic Encyclopedia of Type Strains, Phase IV (KMG-IV): sequencing the most valuable type-strain genomes for metagenomic binning, comparative biology and taxonomic classification.</title>
        <authorList>
            <person name="Goeker M."/>
        </authorList>
    </citation>
    <scope>NUCLEOTIDE SEQUENCE [LARGE SCALE GENOMIC DNA]</scope>
    <source>
        <strain evidence="7 8">DSM 21223</strain>
    </source>
</reference>
<keyword evidence="1 4" id="KW-0349">Heme</keyword>
<dbReference type="InterPro" id="IPR009056">
    <property type="entry name" value="Cyt_c-like_dom"/>
</dbReference>
<evidence type="ECO:0000256" key="1">
    <source>
        <dbReference type="ARBA" id="ARBA00022617"/>
    </source>
</evidence>
<evidence type="ECO:0000256" key="4">
    <source>
        <dbReference type="PROSITE-ProRule" id="PRU00433"/>
    </source>
</evidence>
<keyword evidence="2 4" id="KW-0479">Metal-binding</keyword>
<dbReference type="InterPro" id="IPR015170">
    <property type="entry name" value="DUF1924_SHP"/>
</dbReference>
<protein>
    <submittedName>
        <fullName evidence="7">Uncharacterized protein DUF1924</fullName>
    </submittedName>
</protein>
<dbReference type="EMBL" id="SHKM01000001">
    <property type="protein sequence ID" value="RZT89647.1"/>
    <property type="molecule type" value="Genomic_DNA"/>
</dbReference>
<keyword evidence="3 4" id="KW-0408">Iron</keyword>
<dbReference type="Pfam" id="PF09086">
    <property type="entry name" value="DUF1924"/>
    <property type="match status" value="1"/>
</dbReference>